<gene>
    <name evidence="2" type="ORF">GT755_03560</name>
</gene>
<comment type="caution">
    <text evidence="2">The sequence shown here is derived from an EMBL/GenBank/DDBJ whole genome shotgun (WGS) entry which is preliminary data.</text>
</comment>
<reference evidence="2 3" key="1">
    <citation type="submission" date="2020-01" db="EMBL/GenBank/DDBJ databases">
        <title>Herbidospora sp. NEAU-GS84 nov., a novel actinomycete isolated from soil.</title>
        <authorList>
            <person name="Han L."/>
        </authorList>
    </citation>
    <scope>NUCLEOTIDE SEQUENCE [LARGE SCALE GENOMIC DNA]</scope>
    <source>
        <strain evidence="2 3">NEAU-GS84</strain>
    </source>
</reference>
<name>A0A7C9JQN7_9ACTN</name>
<sequence>MGQIGLAAAIASLRAELLAAMTEGDDSPFRFPIGQTQIEFHVGVTKSGETGGKVKFWVVELDGKGTYAAEEIQKITITLEPPVDVNGDPVKVTQGYDVKP</sequence>
<keyword evidence="3" id="KW-1185">Reference proteome</keyword>
<dbReference type="InterPro" id="IPR045608">
    <property type="entry name" value="Trypco2"/>
</dbReference>
<dbReference type="Pfam" id="PF19631">
    <property type="entry name" value="Trypco2"/>
    <property type="match status" value="1"/>
</dbReference>
<dbReference type="RefSeq" id="WP_161478225.1">
    <property type="nucleotide sequence ID" value="NZ_WXEW01000001.1"/>
</dbReference>
<evidence type="ECO:0000313" key="2">
    <source>
        <dbReference type="EMBL" id="NAS20759.1"/>
    </source>
</evidence>
<evidence type="ECO:0000313" key="3">
    <source>
        <dbReference type="Proteomes" id="UP000479526"/>
    </source>
</evidence>
<evidence type="ECO:0000259" key="1">
    <source>
        <dbReference type="Pfam" id="PF19631"/>
    </source>
</evidence>
<organism evidence="2 3">
    <name type="scientific">Herbidospora solisilvae</name>
    <dbReference type="NCBI Taxonomy" id="2696284"/>
    <lineage>
        <taxon>Bacteria</taxon>
        <taxon>Bacillati</taxon>
        <taxon>Actinomycetota</taxon>
        <taxon>Actinomycetes</taxon>
        <taxon>Streptosporangiales</taxon>
        <taxon>Streptosporangiaceae</taxon>
        <taxon>Herbidospora</taxon>
    </lineage>
</organism>
<proteinExistence type="predicted"/>
<feature type="domain" description="Trypsin-co-occurring" evidence="1">
    <location>
        <begin position="4"/>
        <end position="81"/>
    </location>
</feature>
<protein>
    <recommendedName>
        <fullName evidence="1">Trypsin-co-occurring domain-containing protein</fullName>
    </recommendedName>
</protein>
<accession>A0A7C9JQN7</accession>
<dbReference type="EMBL" id="WXEW01000001">
    <property type="protein sequence ID" value="NAS20759.1"/>
    <property type="molecule type" value="Genomic_DNA"/>
</dbReference>
<dbReference type="Proteomes" id="UP000479526">
    <property type="component" value="Unassembled WGS sequence"/>
</dbReference>
<dbReference type="AlphaFoldDB" id="A0A7C9JQN7"/>